<dbReference type="GO" id="GO:0003723">
    <property type="term" value="F:RNA binding"/>
    <property type="evidence" value="ECO:0007669"/>
    <property type="project" value="InterPro"/>
</dbReference>
<dbReference type="PANTHER" id="PTHR47926">
    <property type="entry name" value="PENTATRICOPEPTIDE REPEAT-CONTAINING PROTEIN"/>
    <property type="match status" value="1"/>
</dbReference>
<protein>
    <submittedName>
        <fullName evidence="1">Pentatricopeptide repeat-containing protein</fullName>
    </submittedName>
</protein>
<reference evidence="1 2" key="1">
    <citation type="submission" date="2020-05" db="EMBL/GenBank/DDBJ databases">
        <title>Vigna angularis (adzuki bean) Var. LongXiaoDou No. 4 denovo assembly.</title>
        <authorList>
            <person name="Xiang H."/>
        </authorList>
    </citation>
    <scope>NUCLEOTIDE SEQUENCE [LARGE SCALE GENOMIC DNA]</scope>
    <source>
        <tissue evidence="1">Leaf</tissue>
    </source>
</reference>
<accession>A0A8T0KJJ0</accession>
<name>A0A8T0KJJ0_PHAAN</name>
<dbReference type="AlphaFoldDB" id="A0A8T0KJJ0"/>
<proteinExistence type="predicted"/>
<dbReference type="GO" id="GO:0009451">
    <property type="term" value="P:RNA modification"/>
    <property type="evidence" value="ECO:0007669"/>
    <property type="project" value="InterPro"/>
</dbReference>
<dbReference type="InterPro" id="IPR046960">
    <property type="entry name" value="PPR_At4g14850-like_plant"/>
</dbReference>
<evidence type="ECO:0000313" key="1">
    <source>
        <dbReference type="EMBL" id="KAG2399279.1"/>
    </source>
</evidence>
<dbReference type="Gene3D" id="1.25.40.10">
    <property type="entry name" value="Tetratricopeptide repeat domain"/>
    <property type="match status" value="1"/>
</dbReference>
<dbReference type="Proteomes" id="UP000743370">
    <property type="component" value="Unassembled WGS sequence"/>
</dbReference>
<evidence type="ECO:0000313" key="2">
    <source>
        <dbReference type="Proteomes" id="UP000743370"/>
    </source>
</evidence>
<dbReference type="EMBL" id="JABFOF010000004">
    <property type="protein sequence ID" value="KAG2399279.1"/>
    <property type="molecule type" value="Genomic_DNA"/>
</dbReference>
<comment type="caution">
    <text evidence="1">The sequence shown here is derived from an EMBL/GenBank/DDBJ whole genome shotgun (WGS) entry which is preliminary data.</text>
</comment>
<gene>
    <name evidence="1" type="ORF">HKW66_Vig0082390</name>
</gene>
<dbReference type="InterPro" id="IPR011990">
    <property type="entry name" value="TPR-like_helical_dom_sf"/>
</dbReference>
<organism evidence="1 2">
    <name type="scientific">Phaseolus angularis</name>
    <name type="common">Azuki bean</name>
    <name type="synonym">Vigna angularis</name>
    <dbReference type="NCBI Taxonomy" id="3914"/>
    <lineage>
        <taxon>Eukaryota</taxon>
        <taxon>Viridiplantae</taxon>
        <taxon>Streptophyta</taxon>
        <taxon>Embryophyta</taxon>
        <taxon>Tracheophyta</taxon>
        <taxon>Spermatophyta</taxon>
        <taxon>Magnoliopsida</taxon>
        <taxon>eudicotyledons</taxon>
        <taxon>Gunneridae</taxon>
        <taxon>Pentapetalae</taxon>
        <taxon>rosids</taxon>
        <taxon>fabids</taxon>
        <taxon>Fabales</taxon>
        <taxon>Fabaceae</taxon>
        <taxon>Papilionoideae</taxon>
        <taxon>50 kb inversion clade</taxon>
        <taxon>NPAAA clade</taxon>
        <taxon>indigoferoid/millettioid clade</taxon>
        <taxon>Phaseoleae</taxon>
        <taxon>Vigna</taxon>
    </lineage>
</organism>
<sequence length="107" mass="11913">MTRSNIWSSEVTFASVLASCGAASQLLLSKQVHGLVTKFGFCGNVILGSSLVDVYAKCRVMIDAHRMFHEIPQPNAVTWNVIVRRYLDIVDAREEIFMDGAFSHHVT</sequence>